<organism evidence="2 3">
    <name type="scientific">Paramecium bursaria Chlorella virus 1</name>
    <name type="common">PBCV-1</name>
    <dbReference type="NCBI Taxonomy" id="10506"/>
    <lineage>
        <taxon>Viruses</taxon>
        <taxon>Varidnaviria</taxon>
        <taxon>Bamfordvirae</taxon>
        <taxon>Nucleocytoviricota</taxon>
        <taxon>Megaviricetes</taxon>
        <taxon>Algavirales</taxon>
        <taxon>Phycodnaviridae</taxon>
        <taxon>Chlorovirus</taxon>
        <taxon>Chlorovirus vanettense</taxon>
    </lineage>
</organism>
<reference evidence="2 3" key="1">
    <citation type="journal article" date="1995" name="Virology">
        <title>Analysis of 45 kb of DNA located at the left end of the chlorella virus PBCV-1 genome.</title>
        <authorList>
            <person name="Lu Z."/>
            <person name="Li Y."/>
            <person name="Zhang Y."/>
            <person name="Kutish G.F."/>
            <person name="Rock D.L."/>
            <person name="Van Etten J.L."/>
        </authorList>
    </citation>
    <scope>NUCLEOTIDE SEQUENCE [LARGE SCALE GENOMIC DNA]</scope>
</reference>
<reference evidence="2 3" key="6">
    <citation type="journal article" date="1999" name="Virology">
        <title>Chlorella virus PBCV-1 encodes a functional homospermidine synthase.</title>
        <authorList>
            <person name="Kaiser A."/>
            <person name="Vollmert M."/>
            <person name="Tholl D."/>
            <person name="Graves M.V."/>
            <person name="Gurnon J.R."/>
            <person name="Xing W."/>
            <person name="Lisec A.D."/>
            <person name="Nickerson K.W."/>
            <person name="Van Etten J.L."/>
        </authorList>
    </citation>
    <scope>NUCLEOTIDE SEQUENCE [LARGE SCALE GENOMIC DNA]</scope>
</reference>
<dbReference type="GeneID" id="918063"/>
<feature type="region of interest" description="Disordered" evidence="1">
    <location>
        <begin position="1"/>
        <end position="24"/>
    </location>
</feature>
<evidence type="ECO:0000313" key="3">
    <source>
        <dbReference type="Proteomes" id="UP000000862"/>
    </source>
</evidence>
<organismHost>
    <name type="scientific">Chlorella</name>
    <dbReference type="NCBI Taxonomy" id="3071"/>
</organismHost>
<reference evidence="2 3" key="8">
    <citation type="journal article" date="2010" name="J. Virol.">
        <title>Microarray analysis of Paramecium bursaria chlorella virus 1 transcription.</title>
        <authorList>
            <person name="Yanai-Balser G.M."/>
            <person name="Duncan G.A."/>
            <person name="Eudy J.D."/>
            <person name="Wang D."/>
            <person name="Li X."/>
            <person name="Agarkova I.V."/>
            <person name="Dunigan D.D."/>
            <person name="Van Etten J.L."/>
        </authorList>
    </citation>
    <scope>NUCLEOTIDE SEQUENCE [LARGE SCALE GENOMIC DNA]</scope>
</reference>
<dbReference type="KEGG" id="vg:918063"/>
<keyword evidence="3" id="KW-1185">Reference proteome</keyword>
<dbReference type="RefSeq" id="NP_048776.1">
    <property type="nucleotide sequence ID" value="NC_000852.5"/>
</dbReference>
<reference evidence="2 3" key="7">
    <citation type="journal article" date="2000" name="Virology">
        <title>Characterization of a beta-1,3-glucanase encoded by chlorella virus PBCV-1.</title>
        <authorList>
            <person name="Sun L."/>
            <person name="Gurnon J.R."/>
            <person name="Adams B.J."/>
            <person name="Graves M.V."/>
            <person name="Van Etten J.L."/>
        </authorList>
    </citation>
    <scope>NUCLEOTIDE SEQUENCE [LARGE SCALE GENOMIC DNA]</scope>
</reference>
<evidence type="ECO:0000313" key="2">
    <source>
        <dbReference type="EMBL" id="AAC96787.1"/>
    </source>
</evidence>
<dbReference type="EMBL" id="JF411744">
    <property type="protein sequence ID" value="AAC96787.1"/>
    <property type="molecule type" value="Genomic_DNA"/>
</dbReference>
<accession>Q98471</accession>
<reference evidence="2 3" key="3">
    <citation type="journal article" date="1996" name="Virology">
        <title>Analysis of 94 kb of the chlorella virus PBCV-1 330-kb genome: map positions 88 to 182.</title>
        <authorList>
            <person name="Lu Z."/>
            <person name="Li Y."/>
            <person name="Que Q."/>
            <person name="Kutish G.F."/>
            <person name="Rock D.L."/>
            <person name="Van Etten J.L."/>
        </authorList>
    </citation>
    <scope>NUCLEOTIDE SEQUENCE [LARGE SCALE GENOMIC DNA]</scope>
</reference>
<proteinExistence type="predicted"/>
<reference evidence="2 3" key="4">
    <citation type="journal article" date="1996" name="Virology">
        <title>Analysis of 76 kb of the chlorella virus PBCV-1 330-kb genome: map positions 182 to 258.</title>
        <authorList>
            <person name="Kutish G.F."/>
            <person name="Li Y."/>
            <person name="Lu Z."/>
            <person name="Furuta M."/>
            <person name="Rock D.L."/>
            <person name="Van Etten J.L."/>
        </authorList>
    </citation>
    <scope>NUCLEOTIDE SEQUENCE [LARGE SCALE GENOMIC DNA]</scope>
</reference>
<dbReference type="Proteomes" id="UP000000862">
    <property type="component" value="Segment"/>
</dbReference>
<protein>
    <submittedName>
        <fullName evidence="2">Uncharacterized protein</fullName>
    </submittedName>
</protein>
<reference evidence="2 3" key="2">
    <citation type="journal article" date="1995" name="Virology">
        <title>Analysis of 43 kb of the Chlorella virus PBCV-1 330-kb genome: map positions 45 to 88.</title>
        <authorList>
            <person name="Li Y."/>
            <person name="Lu Z."/>
            <person name="Burbank D.E."/>
            <person name="Kutish G.F."/>
            <person name="Rock D.L."/>
            <person name="Van Etten J.L."/>
        </authorList>
    </citation>
    <scope>NUCLEOTIDE SEQUENCE [LARGE SCALE GENOMIC DNA]</scope>
</reference>
<reference evidence="2 3" key="5">
    <citation type="journal article" date="1997" name="Virology">
        <title>Analysis of 74 kb of DNA located at the right end of the 330-kb chlorella virus PBCV-1 genome.</title>
        <authorList>
            <person name="Li Y."/>
            <person name="Lu Z."/>
            <person name="Sun L."/>
            <person name="Ropp S."/>
            <person name="Kutish G.F."/>
            <person name="Rock D.L."/>
            <person name="Van Etten J.L."/>
        </authorList>
    </citation>
    <scope>NUCLEOTIDE SEQUENCE [LARGE SCALE GENOMIC DNA]</scope>
</reference>
<gene>
    <name evidence="2" type="primary">a419R</name>
</gene>
<name>Q98471_PBCV1</name>
<dbReference type="PIR" id="T17922">
    <property type="entry name" value="T17922"/>
</dbReference>
<evidence type="ECO:0000256" key="1">
    <source>
        <dbReference type="SAM" id="MobiDB-lite"/>
    </source>
</evidence>
<sequence>MRVETPLPQEPHRKPASFTPFISHDFNSSTSGEYNTLSTDFEGADETARGSSNFIFLFSFIMSNLSIRTK</sequence>